<gene>
    <name evidence="2" type="ORF">CLOHIR_02131</name>
</gene>
<feature type="transmembrane region" description="Helical" evidence="1">
    <location>
        <begin position="283"/>
        <end position="307"/>
    </location>
</feature>
<evidence type="ECO:0000313" key="3">
    <source>
        <dbReference type="Proteomes" id="UP000003178"/>
    </source>
</evidence>
<organism evidence="2 3">
    <name type="scientific">Peptacetobacter hiranonis (strain DSM 13275 / JCM 10541 / KCTC 15199 / TO-931)</name>
    <name type="common">Clostridium hiranonis</name>
    <dbReference type="NCBI Taxonomy" id="500633"/>
    <lineage>
        <taxon>Bacteria</taxon>
        <taxon>Bacillati</taxon>
        <taxon>Bacillota</taxon>
        <taxon>Clostridia</taxon>
        <taxon>Peptostreptococcales</taxon>
        <taxon>Peptostreptococcaceae</taxon>
        <taxon>Peptacetobacter</taxon>
    </lineage>
</organism>
<keyword evidence="1" id="KW-0472">Membrane</keyword>
<reference evidence="2 3" key="2">
    <citation type="submission" date="2008-10" db="EMBL/GenBank/DDBJ databases">
        <title>Draft genome sequence of Clostridium hiranonis (DSM 13275).</title>
        <authorList>
            <person name="Sudarsanam P."/>
            <person name="Ley R."/>
            <person name="Guruge J."/>
            <person name="Turnbaugh P.J."/>
            <person name="Mahowald M."/>
            <person name="Liep D."/>
            <person name="Gordon J."/>
        </authorList>
    </citation>
    <scope>NUCLEOTIDE SEQUENCE [LARGE SCALE GENOMIC DNA]</scope>
    <source>
        <strain evidence="2 3">DSM 13275</strain>
    </source>
</reference>
<feature type="transmembrane region" description="Helical" evidence="1">
    <location>
        <begin position="55"/>
        <end position="71"/>
    </location>
</feature>
<protein>
    <recommendedName>
        <fullName evidence="4">DUF2232 domain-containing protein</fullName>
    </recommendedName>
</protein>
<reference evidence="2 3" key="1">
    <citation type="submission" date="2008-09" db="EMBL/GenBank/DDBJ databases">
        <authorList>
            <person name="Fulton L."/>
            <person name="Clifton S."/>
            <person name="Fulton B."/>
            <person name="Xu J."/>
            <person name="Minx P."/>
            <person name="Pepin K.H."/>
            <person name="Johnson M."/>
            <person name="Thiruvilangam P."/>
            <person name="Bhonagiri V."/>
            <person name="Nash W.E."/>
            <person name="Mardis E.R."/>
            <person name="Wilson R.K."/>
        </authorList>
    </citation>
    <scope>NUCLEOTIDE SEQUENCE [LARGE SCALE GENOMIC DNA]</scope>
    <source>
        <strain evidence="2 3">DSM 13275</strain>
    </source>
</reference>
<dbReference type="RefSeq" id="WP_006440973.1">
    <property type="nucleotide sequence ID" value="NZ_DS995361.1"/>
</dbReference>
<feature type="transmembrane region" description="Helical" evidence="1">
    <location>
        <begin position="107"/>
        <end position="129"/>
    </location>
</feature>
<keyword evidence="1" id="KW-0812">Transmembrane</keyword>
<dbReference type="eggNOG" id="COG4241">
    <property type="taxonomic scope" value="Bacteria"/>
</dbReference>
<feature type="transmembrane region" description="Helical" evidence="1">
    <location>
        <begin position="30"/>
        <end position="48"/>
    </location>
</feature>
<dbReference type="InterPro" id="IPR018710">
    <property type="entry name" value="DUF2232"/>
</dbReference>
<feature type="transmembrane region" description="Helical" evidence="1">
    <location>
        <begin position="7"/>
        <end position="24"/>
    </location>
</feature>
<dbReference type="Pfam" id="PF09991">
    <property type="entry name" value="DUF2232"/>
    <property type="match status" value="1"/>
</dbReference>
<sequence>MKKQNQTVTVMLMTAIAIALAVGTTTLTTASMAIIFTVCIPFAIVGMISTEKQSMAAFVVSVLAIFGLTDVRYAMEVVVTFVIPSILVGRLIDSVSEKDDEERQEPIYMGIIIFILSTIAYVIIAKYMMNIDVVKQLTDTFAKISKTRLENMPKEQLNVLGDVTAAELTDMFRNMIVSLLFIQSGICVFFTYFLGGAIAKRITDKNLNRIRMSGFYLPGNAVVITFVIYLAVFGLSYMDTGLNTIVIMGNLQIVFNIMFMMQGISVCIYFIKTRIVQGRGGIVFPVILIVTLGVMGGGTLIALLGMLDCIMDFRKIKPKMKKSI</sequence>
<feature type="transmembrane region" description="Helical" evidence="1">
    <location>
        <begin position="175"/>
        <end position="194"/>
    </location>
</feature>
<evidence type="ECO:0000313" key="2">
    <source>
        <dbReference type="EMBL" id="EEA84218.1"/>
    </source>
</evidence>
<dbReference type="OrthoDB" id="1950201at2"/>
<feature type="transmembrane region" description="Helical" evidence="1">
    <location>
        <begin position="215"/>
        <end position="238"/>
    </location>
</feature>
<evidence type="ECO:0008006" key="4">
    <source>
        <dbReference type="Google" id="ProtNLM"/>
    </source>
</evidence>
<evidence type="ECO:0000256" key="1">
    <source>
        <dbReference type="SAM" id="Phobius"/>
    </source>
</evidence>
<dbReference type="EMBL" id="ABWP01000084">
    <property type="protein sequence ID" value="EEA84218.1"/>
    <property type="molecule type" value="Genomic_DNA"/>
</dbReference>
<proteinExistence type="predicted"/>
<feature type="transmembrane region" description="Helical" evidence="1">
    <location>
        <begin position="244"/>
        <end position="271"/>
    </location>
</feature>
<dbReference type="STRING" id="500633.CLOHIR_02131"/>
<keyword evidence="1" id="KW-1133">Transmembrane helix</keyword>
<comment type="caution">
    <text evidence="2">The sequence shown here is derived from an EMBL/GenBank/DDBJ whole genome shotgun (WGS) entry which is preliminary data.</text>
</comment>
<accession>B6G1X3</accession>
<dbReference type="AlphaFoldDB" id="B6G1X3"/>
<keyword evidence="3" id="KW-1185">Reference proteome</keyword>
<name>B6G1X3_PEPHT</name>
<dbReference type="HOGENOM" id="CLU_068641_4_0_9"/>
<dbReference type="Proteomes" id="UP000003178">
    <property type="component" value="Unassembled WGS sequence"/>
</dbReference>